<keyword evidence="2" id="KW-0238">DNA-binding</keyword>
<dbReference type="Gene3D" id="1.10.10.10">
    <property type="entry name" value="Winged helix-like DNA-binding domain superfamily/Winged helix DNA-binding domain"/>
    <property type="match status" value="1"/>
</dbReference>
<dbReference type="SMART" id="SM01043">
    <property type="entry name" value="BTAD"/>
    <property type="match status" value="1"/>
</dbReference>
<dbReference type="InterPro" id="IPR027417">
    <property type="entry name" value="P-loop_NTPase"/>
</dbReference>
<comment type="caution">
    <text evidence="5">The sequence shown here is derived from an EMBL/GenBank/DDBJ whole genome shotgun (WGS) entry which is preliminary data.</text>
</comment>
<dbReference type="EMBL" id="JAANOU010000001">
    <property type="protein sequence ID" value="NIH79142.1"/>
    <property type="molecule type" value="Genomic_DNA"/>
</dbReference>
<dbReference type="PANTHER" id="PTHR47691">
    <property type="entry name" value="REGULATOR-RELATED"/>
    <property type="match status" value="1"/>
</dbReference>
<dbReference type="RefSeq" id="WP_167112148.1">
    <property type="nucleotide sequence ID" value="NZ_JAANOU010000001.1"/>
</dbReference>
<dbReference type="Pfam" id="PF25872">
    <property type="entry name" value="HTH_77"/>
    <property type="match status" value="1"/>
</dbReference>
<proteinExistence type="inferred from homology"/>
<sequence>MTVELRLLPEVVCRGREITAPRLRDLLALLAADLPGGCGTGRLIEGLWPDEQPENPVKALQILVSRARAQLGADLIASTPAGYRLTLTAGQVDTTALHRHASAARTGDPRTALAEAEAGLRLWDGTADDALDPLSTLRRELRPAHRFLVRARGLALSRLGRHAEAIEPLTDAAREHPRDEEVLLELLRSESATVGPSAALARYEAYRRKLRDDLGTDPDAELQAWHRETLRAGAPAVRHGIPHESNPLVGRTDDLAAIRSLLRRSRVTTITGPGGIGKTRIAHAVGRDAEQPLVHFVPLAAVRADGDVVRHVASALGVGELLRSRSPLPPDELSGVAEVLGAAPALLILDNCEQVLDGVAELVGALVSRTHDVRVLTTSRAPLGLSSESVYPLPELGLAATVELFTQRARAARPDADLPADIVAGLCRRLDGLPLAVELAAARVRVLSVAEIARRLTDRFALLRGGPRDAPQRHRTLAAVVDWSWHLLDEPAQAGLRALSVFPGGFTEDAARHLLGERDTLDVLDELTGQSLLKVSDTPAGTRFRMLETVREFGAARLDEAGETDRATGDFLAWAQDFGRAHHEAVFADNPSAATERIRAERDNLAAALRLGLERADGPTVAAAAAALGALWMFDSNFGRLAGLAVEVPDVLAHFHPEPAFVEVTRSAAAACTVTAFMLRGPRAMRSLIVLRRLPEAPPTTLIRALSITLCAFPEIMLPDRRALKALCDSGFPLLAFVARAVDSYRWETEGDAGQALTAALRMLEAAAEAGGAWLRLMTHARIGELYLQRGDAVSASRHLRAAIRLVEDVTPWPDTLGLRWGLMLAALQAGEVDEAERLLAGSGSAGVEDRFDLLTFDMGVRAEIALARNEVDRGLVLWRQAVARQRANGFLGLREAPGLDAWTLELTAVTVVAHAQHGRLDLIGDLIGELPVLVAQLFSEQAAKLPAYLIGMPVRGAALVAAGMVALDRGDPTGVRMIALAEHMGFLRNFQPTMSPAGIRAAVVNADGPAYSAAVSEYAGLAPEDLLAAALELVSASVRG</sequence>
<evidence type="ECO:0000313" key="5">
    <source>
        <dbReference type="EMBL" id="NIH79142.1"/>
    </source>
</evidence>
<gene>
    <name evidence="5" type="ORF">FHX46_001672</name>
</gene>
<dbReference type="SMART" id="SM00862">
    <property type="entry name" value="Trans_reg_C"/>
    <property type="match status" value="1"/>
</dbReference>
<comment type="similarity">
    <text evidence="1">Belongs to the AfsR/DnrI/RedD regulatory family.</text>
</comment>
<dbReference type="Gene3D" id="1.25.40.10">
    <property type="entry name" value="Tetratricopeptide repeat domain"/>
    <property type="match status" value="2"/>
</dbReference>
<dbReference type="InterPro" id="IPR011990">
    <property type="entry name" value="TPR-like_helical_dom_sf"/>
</dbReference>
<evidence type="ECO:0000256" key="2">
    <source>
        <dbReference type="ARBA" id="ARBA00023125"/>
    </source>
</evidence>
<evidence type="ECO:0000259" key="3">
    <source>
        <dbReference type="SMART" id="SM00862"/>
    </source>
</evidence>
<dbReference type="PANTHER" id="PTHR47691:SF3">
    <property type="entry name" value="HTH-TYPE TRANSCRIPTIONAL REGULATOR RV0890C-RELATED"/>
    <property type="match status" value="1"/>
</dbReference>
<dbReference type="Proteomes" id="UP000754495">
    <property type="component" value="Unassembled WGS sequence"/>
</dbReference>
<evidence type="ECO:0000256" key="1">
    <source>
        <dbReference type="ARBA" id="ARBA00005820"/>
    </source>
</evidence>
<name>A0ABX0SQB1_9PSEU</name>
<evidence type="ECO:0000259" key="4">
    <source>
        <dbReference type="SMART" id="SM01043"/>
    </source>
</evidence>
<feature type="domain" description="Bacterial transcriptional activator" evidence="4">
    <location>
        <begin position="92"/>
        <end position="230"/>
    </location>
</feature>
<dbReference type="SUPFAM" id="SSF46894">
    <property type="entry name" value="C-terminal effector domain of the bipartite response regulators"/>
    <property type="match status" value="1"/>
</dbReference>
<feature type="domain" description="OmpR/PhoB-type" evidence="3">
    <location>
        <begin position="15"/>
        <end position="85"/>
    </location>
</feature>
<evidence type="ECO:0000313" key="6">
    <source>
        <dbReference type="Proteomes" id="UP000754495"/>
    </source>
</evidence>
<dbReference type="InterPro" id="IPR005158">
    <property type="entry name" value="BTAD"/>
</dbReference>
<reference evidence="5 6" key="1">
    <citation type="submission" date="2020-03" db="EMBL/GenBank/DDBJ databases">
        <title>Sequencing the genomes of 1000 actinobacteria strains.</title>
        <authorList>
            <person name="Klenk H.-P."/>
        </authorList>
    </citation>
    <scope>NUCLEOTIDE SEQUENCE [LARGE SCALE GENOMIC DNA]</scope>
    <source>
        <strain evidence="5 6">DSM 45668</strain>
    </source>
</reference>
<dbReference type="InterPro" id="IPR058852">
    <property type="entry name" value="HTH_77"/>
</dbReference>
<accession>A0ABX0SQB1</accession>
<protein>
    <submittedName>
        <fullName evidence="5">ATPase/DNA-binding SARP family transcriptional activator</fullName>
    </submittedName>
</protein>
<dbReference type="InterPro" id="IPR001867">
    <property type="entry name" value="OmpR/PhoB-type_DNA-bd"/>
</dbReference>
<dbReference type="SUPFAM" id="SSF48452">
    <property type="entry name" value="TPR-like"/>
    <property type="match status" value="1"/>
</dbReference>
<dbReference type="InterPro" id="IPR036388">
    <property type="entry name" value="WH-like_DNA-bd_sf"/>
</dbReference>
<keyword evidence="6" id="KW-1185">Reference proteome</keyword>
<dbReference type="Pfam" id="PF03704">
    <property type="entry name" value="BTAD"/>
    <property type="match status" value="1"/>
</dbReference>
<dbReference type="SUPFAM" id="SSF52540">
    <property type="entry name" value="P-loop containing nucleoside triphosphate hydrolases"/>
    <property type="match status" value="1"/>
</dbReference>
<organism evidence="5 6">
    <name type="scientific">Amycolatopsis viridis</name>
    <dbReference type="NCBI Taxonomy" id="185678"/>
    <lineage>
        <taxon>Bacteria</taxon>
        <taxon>Bacillati</taxon>
        <taxon>Actinomycetota</taxon>
        <taxon>Actinomycetes</taxon>
        <taxon>Pseudonocardiales</taxon>
        <taxon>Pseudonocardiaceae</taxon>
        <taxon>Amycolatopsis</taxon>
    </lineage>
</organism>
<dbReference type="InterPro" id="IPR016032">
    <property type="entry name" value="Sig_transdc_resp-reg_C-effctor"/>
</dbReference>
<dbReference type="Gene3D" id="3.40.50.300">
    <property type="entry name" value="P-loop containing nucleotide triphosphate hydrolases"/>
    <property type="match status" value="1"/>
</dbReference>